<evidence type="ECO:0000313" key="4">
    <source>
        <dbReference type="Proteomes" id="UP000664521"/>
    </source>
</evidence>
<organism evidence="3 4">
    <name type="scientific">Heterodermia speciosa</name>
    <dbReference type="NCBI Taxonomy" id="116794"/>
    <lineage>
        <taxon>Eukaryota</taxon>
        <taxon>Fungi</taxon>
        <taxon>Dikarya</taxon>
        <taxon>Ascomycota</taxon>
        <taxon>Pezizomycotina</taxon>
        <taxon>Lecanoromycetes</taxon>
        <taxon>OSLEUM clade</taxon>
        <taxon>Lecanoromycetidae</taxon>
        <taxon>Caliciales</taxon>
        <taxon>Physciaceae</taxon>
        <taxon>Heterodermia</taxon>
    </lineage>
</organism>
<feature type="region of interest" description="Disordered" evidence="1">
    <location>
        <begin position="19"/>
        <end position="59"/>
    </location>
</feature>
<comment type="caution">
    <text evidence="3">The sequence shown here is derived from an EMBL/GenBank/DDBJ whole genome shotgun (WGS) entry which is preliminary data.</text>
</comment>
<dbReference type="AlphaFoldDB" id="A0A8H3FCR4"/>
<protein>
    <recommendedName>
        <fullName evidence="2">DUF7730 domain-containing protein</fullName>
    </recommendedName>
</protein>
<keyword evidence="4" id="KW-1185">Reference proteome</keyword>
<evidence type="ECO:0000313" key="3">
    <source>
        <dbReference type="EMBL" id="CAF9920267.1"/>
    </source>
</evidence>
<feature type="domain" description="DUF7730" evidence="2">
    <location>
        <begin position="68"/>
        <end position="194"/>
    </location>
</feature>
<feature type="compositionally biased region" description="Acidic residues" evidence="1">
    <location>
        <begin position="25"/>
        <end position="42"/>
    </location>
</feature>
<dbReference type="Pfam" id="PF24864">
    <property type="entry name" value="DUF7730"/>
    <property type="match status" value="1"/>
</dbReference>
<evidence type="ECO:0000259" key="2">
    <source>
        <dbReference type="Pfam" id="PF24864"/>
    </source>
</evidence>
<dbReference type="InterPro" id="IPR038883">
    <property type="entry name" value="AN11006-like"/>
</dbReference>
<dbReference type="InterPro" id="IPR056632">
    <property type="entry name" value="DUF7730"/>
</dbReference>
<dbReference type="PANTHER" id="PTHR42085:SF8">
    <property type="entry name" value="F-BOX DOMAIN-CONTAINING PROTEIN"/>
    <property type="match status" value="1"/>
</dbReference>
<sequence length="308" mass="35172">MAPSAPITRVYPKRKRAEVTYYDSSSEEDDLDPDYGESELEEAPPTKKSKATNAAESTRPLPKKKVFPFFSLPAELRHEIYRHALTDVEELFLIARTRHYRRTAQIAAPIEARETRRRNRYWSPPPETATNSDSTRVPALVPNILALSRRVHDEAQPILYGRNVFALDDTSALHAFIANIGPKNCATLKEILINGWGFSRAHKAINHPAFTILGQAVNLKRLHIKCQIHWGNPTDVARQIYRDGHHWFHTIGIAKGRIDAAVDILDIGDQNLGARYQWTNNVREWVKSSDEEQKIQQFQAELRKLLKA</sequence>
<gene>
    <name evidence="3" type="ORF">HETSPECPRED_004217</name>
</gene>
<reference evidence="3" key="1">
    <citation type="submission" date="2021-03" db="EMBL/GenBank/DDBJ databases">
        <authorList>
            <person name="Tagirdzhanova G."/>
        </authorList>
    </citation>
    <scope>NUCLEOTIDE SEQUENCE</scope>
</reference>
<dbReference type="PANTHER" id="PTHR42085">
    <property type="entry name" value="F-BOX DOMAIN-CONTAINING PROTEIN"/>
    <property type="match status" value="1"/>
</dbReference>
<accession>A0A8H3FCR4</accession>
<proteinExistence type="predicted"/>
<evidence type="ECO:0000256" key="1">
    <source>
        <dbReference type="SAM" id="MobiDB-lite"/>
    </source>
</evidence>
<dbReference type="EMBL" id="CAJPDS010000025">
    <property type="protein sequence ID" value="CAF9920267.1"/>
    <property type="molecule type" value="Genomic_DNA"/>
</dbReference>
<name>A0A8H3FCR4_9LECA</name>
<dbReference type="OrthoDB" id="5397846at2759"/>
<dbReference type="Proteomes" id="UP000664521">
    <property type="component" value="Unassembled WGS sequence"/>
</dbReference>